<feature type="domain" description="Nephrocystin 3-like N-terminal" evidence="2">
    <location>
        <begin position="53"/>
        <end position="210"/>
    </location>
</feature>
<dbReference type="PANTHER" id="PTHR10039">
    <property type="entry name" value="AMELOGENIN"/>
    <property type="match status" value="1"/>
</dbReference>
<reference evidence="3" key="1">
    <citation type="submission" date="2018-03" db="EMBL/GenBank/DDBJ databases">
        <authorList>
            <person name="Guldener U."/>
        </authorList>
    </citation>
    <scope>NUCLEOTIDE SEQUENCE</scope>
</reference>
<dbReference type="AlphaFoldDB" id="A0AAE8N976"/>
<accession>A0AAE8N976</accession>
<evidence type="ECO:0000313" key="3">
    <source>
        <dbReference type="EMBL" id="SPO07632.1"/>
    </source>
</evidence>
<dbReference type="Pfam" id="PF24883">
    <property type="entry name" value="NPHP3_N"/>
    <property type="match status" value="1"/>
</dbReference>
<protein>
    <recommendedName>
        <fullName evidence="2">Nephrocystin 3-like N-terminal domain-containing protein</fullName>
    </recommendedName>
</protein>
<sequence>MEAIQQVVIKTVQNASETQHLRDLACASNAMFDSGEVESTGEPCLEGTQRHLLQTIQDWVESPTGEVIFWLDGVAGTGKTSVALTVANALNGRQCFVEDRGSTLDHTKMFFTTIARGLVKVFPDLRTQIVSAAEKNLEIDTKAPQQQLERLIFEPLSVLDKPTFIPARLVVVVDALDECKNPKEVDDLIGMLSALENLHQVQLRVLITSRGDDHIHKSFERLNKRNSRSRETTIYRRSPLNKILSRAEGYGEVDDTMKYLHYALGKIADKHGVLRGWIGQDRIAKLSQKADGLFIYAATMCRFLDSHDFDIEEAREERLDHIFGDVIEMESSPQ</sequence>
<dbReference type="Gene3D" id="3.40.50.300">
    <property type="entry name" value="P-loop containing nucleotide triphosphate hydrolases"/>
    <property type="match status" value="1"/>
</dbReference>
<dbReference type="InterPro" id="IPR056884">
    <property type="entry name" value="NPHP3-like_N"/>
</dbReference>
<evidence type="ECO:0000256" key="1">
    <source>
        <dbReference type="ARBA" id="ARBA00022737"/>
    </source>
</evidence>
<dbReference type="SUPFAM" id="SSF52540">
    <property type="entry name" value="P-loop containing nucleoside triphosphate hydrolases"/>
    <property type="match status" value="1"/>
</dbReference>
<evidence type="ECO:0000313" key="4">
    <source>
        <dbReference type="Proteomes" id="UP001187682"/>
    </source>
</evidence>
<gene>
    <name evidence="3" type="ORF">DNG_10327</name>
</gene>
<dbReference type="EMBL" id="ONZQ02000022">
    <property type="protein sequence ID" value="SPO07632.1"/>
    <property type="molecule type" value="Genomic_DNA"/>
</dbReference>
<name>A0AAE8N976_9PEZI</name>
<dbReference type="Proteomes" id="UP001187682">
    <property type="component" value="Unassembled WGS sequence"/>
</dbReference>
<comment type="caution">
    <text evidence="3">The sequence shown here is derived from an EMBL/GenBank/DDBJ whole genome shotgun (WGS) entry which is preliminary data.</text>
</comment>
<proteinExistence type="predicted"/>
<keyword evidence="1" id="KW-0677">Repeat</keyword>
<organism evidence="3 4">
    <name type="scientific">Cephalotrichum gorgonifer</name>
    <dbReference type="NCBI Taxonomy" id="2041049"/>
    <lineage>
        <taxon>Eukaryota</taxon>
        <taxon>Fungi</taxon>
        <taxon>Dikarya</taxon>
        <taxon>Ascomycota</taxon>
        <taxon>Pezizomycotina</taxon>
        <taxon>Sordariomycetes</taxon>
        <taxon>Hypocreomycetidae</taxon>
        <taxon>Microascales</taxon>
        <taxon>Microascaceae</taxon>
        <taxon>Cephalotrichum</taxon>
    </lineage>
</organism>
<evidence type="ECO:0000259" key="2">
    <source>
        <dbReference type="Pfam" id="PF24883"/>
    </source>
</evidence>
<keyword evidence="4" id="KW-1185">Reference proteome</keyword>
<dbReference type="InterPro" id="IPR027417">
    <property type="entry name" value="P-loop_NTPase"/>
</dbReference>
<dbReference type="PANTHER" id="PTHR10039:SF14">
    <property type="entry name" value="NACHT DOMAIN-CONTAINING PROTEIN"/>
    <property type="match status" value="1"/>
</dbReference>